<comment type="caution">
    <text evidence="1">The sequence shown here is derived from an EMBL/GenBank/DDBJ whole genome shotgun (WGS) entry which is preliminary data.</text>
</comment>
<accession>A0A3D8IRX0</accession>
<sequence length="266" mass="31105">MLRIFFVVLIINISLVAARDVRDLLILADVEIPLAQSDIFYSIPTDSVPNEVPLQKENTIREMQEQQMDIMKKEYRGNPANSDIVNYKHNEIQKQINKDVMLRINPDTAPEIEEMSETQPYEFIIKYDFKLVNDVPYGEKYAISTPLNTLGLSNRSISTKVCELNLKEKFFTIKHYPHYTKTEMQASIKKQIRYLLYNFLQEYKTEVLECLMLHQTYLDDRNTTINLESRTKTITKVHSYVLVDFNGGILRLKVFPPKDKNTKKGI</sequence>
<gene>
    <name evidence="1" type="ORF">CQA53_01420</name>
</gene>
<dbReference type="EMBL" id="NXLQ01000001">
    <property type="protein sequence ID" value="RDU67686.1"/>
    <property type="molecule type" value="Genomic_DNA"/>
</dbReference>
<protein>
    <submittedName>
        <fullName evidence="1">Uncharacterized protein</fullName>
    </submittedName>
</protein>
<evidence type="ECO:0000313" key="1">
    <source>
        <dbReference type="EMBL" id="RDU67686.1"/>
    </source>
</evidence>
<evidence type="ECO:0000313" key="2">
    <source>
        <dbReference type="Proteomes" id="UP000256379"/>
    </source>
</evidence>
<dbReference type="RefSeq" id="WP_115542213.1">
    <property type="nucleotide sequence ID" value="NZ_NXLQ01000001.1"/>
</dbReference>
<reference evidence="1 2" key="1">
    <citation type="submission" date="2018-04" db="EMBL/GenBank/DDBJ databases">
        <title>Novel Campyloabacter and Helicobacter Species and Strains.</title>
        <authorList>
            <person name="Mannion A.J."/>
            <person name="Shen Z."/>
            <person name="Fox J.G."/>
        </authorList>
    </citation>
    <scope>NUCLEOTIDE SEQUENCE [LARGE SCALE GENOMIC DNA]</scope>
    <source>
        <strain evidence="1 2">MIT 17-337</strain>
    </source>
</reference>
<organism evidence="1 2">
    <name type="scientific">Helicobacter didelphidarum</name>
    <dbReference type="NCBI Taxonomy" id="2040648"/>
    <lineage>
        <taxon>Bacteria</taxon>
        <taxon>Pseudomonadati</taxon>
        <taxon>Campylobacterota</taxon>
        <taxon>Epsilonproteobacteria</taxon>
        <taxon>Campylobacterales</taxon>
        <taxon>Helicobacteraceae</taxon>
        <taxon>Helicobacter</taxon>
    </lineage>
</organism>
<proteinExistence type="predicted"/>
<dbReference type="OrthoDB" id="5325045at2"/>
<name>A0A3D8IRX0_9HELI</name>
<keyword evidence="2" id="KW-1185">Reference proteome</keyword>
<dbReference type="Proteomes" id="UP000256379">
    <property type="component" value="Unassembled WGS sequence"/>
</dbReference>
<dbReference type="AlphaFoldDB" id="A0A3D8IRX0"/>